<keyword evidence="7" id="KW-0511">Multifunctional enzyme</keyword>
<dbReference type="CDD" id="cd01080">
    <property type="entry name" value="NAD_bind_m-THF_DH_Cyclohyd"/>
    <property type="match status" value="1"/>
</dbReference>
<dbReference type="InterPro" id="IPR020631">
    <property type="entry name" value="THF_DH/CycHdrlase_NAD-bd_dom"/>
</dbReference>
<dbReference type="InterPro" id="IPR018201">
    <property type="entry name" value="Ketoacyl_synth_AS"/>
</dbReference>
<dbReference type="InterPro" id="IPR000794">
    <property type="entry name" value="Beta-ketoacyl_synthase"/>
</dbReference>
<dbReference type="PROSITE" id="PS52004">
    <property type="entry name" value="KS3_2"/>
    <property type="match status" value="1"/>
</dbReference>
<name>A0A0D6L462_9BILA</name>
<dbReference type="Gene3D" id="3.40.50.10860">
    <property type="entry name" value="Leucine Dehydrogenase, chain A, domain 1"/>
    <property type="match status" value="1"/>
</dbReference>
<evidence type="ECO:0000256" key="1">
    <source>
        <dbReference type="ARBA" id="ARBA00008467"/>
    </source>
</evidence>
<keyword evidence="12" id="KW-1185">Reference proteome</keyword>
<evidence type="ECO:0000256" key="8">
    <source>
        <dbReference type="ARBA" id="ARBA00036357"/>
    </source>
</evidence>
<dbReference type="Proteomes" id="UP000054495">
    <property type="component" value="Unassembled WGS sequence"/>
</dbReference>
<dbReference type="GO" id="GO:0004488">
    <property type="term" value="F:methylenetetrahydrofolate dehydrogenase (NADP+) activity"/>
    <property type="evidence" value="ECO:0007669"/>
    <property type="project" value="InterPro"/>
</dbReference>
<dbReference type="PANTHER" id="PTHR11712">
    <property type="entry name" value="POLYKETIDE SYNTHASE-RELATED"/>
    <property type="match status" value="1"/>
</dbReference>
<keyword evidence="5 11" id="KW-0378">Hydrolase</keyword>
<dbReference type="PROSITE" id="PS00767">
    <property type="entry name" value="THF_DHG_CYH_2"/>
    <property type="match status" value="1"/>
</dbReference>
<dbReference type="InterPro" id="IPR020841">
    <property type="entry name" value="PKS_Beta-ketoAc_synthase_dom"/>
</dbReference>
<dbReference type="GO" id="GO:0006633">
    <property type="term" value="P:fatty acid biosynthetic process"/>
    <property type="evidence" value="ECO:0007669"/>
    <property type="project" value="InterPro"/>
</dbReference>
<evidence type="ECO:0000256" key="9">
    <source>
        <dbReference type="RuleBase" id="RU003694"/>
    </source>
</evidence>
<dbReference type="SUPFAM" id="SSF51735">
    <property type="entry name" value="NAD(P)-binding Rossmann-fold domains"/>
    <property type="match status" value="1"/>
</dbReference>
<evidence type="ECO:0000256" key="6">
    <source>
        <dbReference type="ARBA" id="ARBA00023002"/>
    </source>
</evidence>
<dbReference type="InterPro" id="IPR036291">
    <property type="entry name" value="NAD(P)-bd_dom_sf"/>
</dbReference>
<evidence type="ECO:0000259" key="10">
    <source>
        <dbReference type="PROSITE" id="PS52004"/>
    </source>
</evidence>
<keyword evidence="6" id="KW-0560">Oxidoreductase</keyword>
<dbReference type="HAMAP" id="MF_01576">
    <property type="entry name" value="THF_DHG_CYH"/>
    <property type="match status" value="1"/>
</dbReference>
<dbReference type="InterPro" id="IPR020867">
    <property type="entry name" value="THF_DH/CycHdrlase_CS"/>
</dbReference>
<evidence type="ECO:0000256" key="3">
    <source>
        <dbReference type="ARBA" id="ARBA00022563"/>
    </source>
</evidence>
<comment type="similarity">
    <text evidence="1 9">Belongs to the thiolase-like superfamily. Beta-ketoacyl-ACP synthases family.</text>
</comment>
<dbReference type="PRINTS" id="PR00085">
    <property type="entry name" value="THFDHDRGNASE"/>
</dbReference>
<dbReference type="GO" id="GO:0004315">
    <property type="term" value="F:3-oxoacyl-[acyl-carrier-protein] synthase activity"/>
    <property type="evidence" value="ECO:0007669"/>
    <property type="project" value="UniProtKB-EC"/>
</dbReference>
<sequence length="588" mass="63222">MVEDLIARSNHPLSGFLLHQPEEISRRYEEGAKQGKQVVVFGVSYALLDLAEKGYSFSKATIIETGGMKGRRKELSKEELHAILKKGLDVPYISSEYGMTELLSQAYSNENGVFECPPWMKICIRDVNDPFTFVSDDFIERKEARKLDPFAQYAMVSATEAVADSALMESNPNLDRIGVIWGSGIGGLKTFQDEAQAFFGGDGTPRFNPFFIPKMIADIAAGHISIKYGFRGPNYVTVSACASSTNAIIDAFNTIRLGKADAIVTGGSEACVNEMGMGGFNALKALSTRNDSPETASRPFDLDRDGFVLGEGSGALILEEMEHALARGAKIYAEIIGGGMSGDAYHITAPHPDGLGAKNTMLSALEDAHIAPDEVDYINVHGTSTPLGDIAELPLPKHIDELKITQAVSPLKDVDGFHPENLGKMVLNLPGFLPATPAGIIELIKRNGIETAGKHCVVIGRSNIVGSPMSILLARNENPGNCTVTLTHSRTKNLEEICRQADIVIAAIGRPGFVTAEMVKEGAVVIDVGTTRVEDATRERGWRLCGDVDFEHVAPKCSYITPVPGGVGPMTIASLMINTLKAVELKGL</sequence>
<dbReference type="SMART" id="SM00825">
    <property type="entry name" value="PKS_KS"/>
    <property type="match status" value="1"/>
</dbReference>
<dbReference type="EMBL" id="KE127403">
    <property type="protein sequence ID" value="EPB65679.1"/>
    <property type="molecule type" value="Genomic_DNA"/>
</dbReference>
<reference evidence="11 12" key="1">
    <citation type="submission" date="2013-05" db="EMBL/GenBank/DDBJ databases">
        <title>Draft genome of the parasitic nematode Anyclostoma ceylanicum.</title>
        <authorList>
            <person name="Mitreva M."/>
        </authorList>
    </citation>
    <scope>NUCLEOTIDE SEQUENCE [LARGE SCALE GENOMIC DNA]</scope>
</reference>
<dbReference type="Pfam" id="PF02801">
    <property type="entry name" value="Ketoacyl-synt_C"/>
    <property type="match status" value="1"/>
</dbReference>
<dbReference type="FunFam" id="3.40.47.10:FF:000018">
    <property type="entry name" value="3-oxoacyl-[acyl-carrier-protein] synthase 2"/>
    <property type="match status" value="1"/>
</dbReference>
<dbReference type="Gene3D" id="3.40.47.10">
    <property type="match status" value="1"/>
</dbReference>
<dbReference type="InterPro" id="IPR014030">
    <property type="entry name" value="Ketoacyl_synth_N"/>
</dbReference>
<dbReference type="EC" id="2.3.1.41" evidence="2"/>
<dbReference type="FunFam" id="3.40.50.720:FF:000189">
    <property type="entry name" value="Bifunctional protein FolD"/>
    <property type="match status" value="1"/>
</dbReference>
<keyword evidence="3" id="KW-0554">One-carbon metabolism</keyword>
<dbReference type="PANTHER" id="PTHR11712:SF336">
    <property type="entry name" value="3-OXOACYL-[ACYL-CARRIER-PROTEIN] SYNTHASE, MITOCHONDRIAL"/>
    <property type="match status" value="1"/>
</dbReference>
<dbReference type="SUPFAM" id="SSF53901">
    <property type="entry name" value="Thiolase-like"/>
    <property type="match status" value="2"/>
</dbReference>
<organism evidence="11 12">
    <name type="scientific">Ancylostoma ceylanicum</name>
    <dbReference type="NCBI Taxonomy" id="53326"/>
    <lineage>
        <taxon>Eukaryota</taxon>
        <taxon>Metazoa</taxon>
        <taxon>Ecdysozoa</taxon>
        <taxon>Nematoda</taxon>
        <taxon>Chromadorea</taxon>
        <taxon>Rhabditida</taxon>
        <taxon>Rhabditina</taxon>
        <taxon>Rhabditomorpha</taxon>
        <taxon>Strongyloidea</taxon>
        <taxon>Ancylostomatidae</taxon>
        <taxon>Ancylostomatinae</taxon>
        <taxon>Ancylostoma</taxon>
    </lineage>
</organism>
<dbReference type="PROSITE" id="PS00606">
    <property type="entry name" value="KS3_1"/>
    <property type="match status" value="1"/>
</dbReference>
<dbReference type="AlphaFoldDB" id="A0A0D6L462"/>
<dbReference type="InterPro" id="IPR016039">
    <property type="entry name" value="Thiolase-like"/>
</dbReference>
<protein>
    <recommendedName>
        <fullName evidence="2">beta-ketoacyl-[acyl-carrier-protein] synthase I</fullName>
        <ecNumber evidence="2">2.3.1.41</ecNumber>
    </recommendedName>
</protein>
<proteinExistence type="inferred from homology"/>
<evidence type="ECO:0000256" key="5">
    <source>
        <dbReference type="ARBA" id="ARBA00022801"/>
    </source>
</evidence>
<dbReference type="GO" id="GO:0004477">
    <property type="term" value="F:methenyltetrahydrofolate cyclohydrolase activity"/>
    <property type="evidence" value="ECO:0007669"/>
    <property type="project" value="UniProtKB-EC"/>
</dbReference>
<evidence type="ECO:0000313" key="11">
    <source>
        <dbReference type="EMBL" id="EPB65679.1"/>
    </source>
</evidence>
<dbReference type="GO" id="GO:0006730">
    <property type="term" value="P:one-carbon metabolic process"/>
    <property type="evidence" value="ECO:0007669"/>
    <property type="project" value="UniProtKB-KW"/>
</dbReference>
<evidence type="ECO:0000313" key="12">
    <source>
        <dbReference type="Proteomes" id="UP000054495"/>
    </source>
</evidence>
<feature type="domain" description="Ketosynthase family 3 (KS3)" evidence="10">
    <location>
        <begin position="35"/>
        <end position="462"/>
    </location>
</feature>
<dbReference type="Pfam" id="PF00109">
    <property type="entry name" value="ketoacyl-synt"/>
    <property type="match status" value="1"/>
</dbReference>
<dbReference type="InterPro" id="IPR000672">
    <property type="entry name" value="THF_DH/CycHdrlase"/>
</dbReference>
<keyword evidence="4 9" id="KW-0808">Transferase</keyword>
<gene>
    <name evidence="11" type="ORF">ANCCEY_15254</name>
</gene>
<dbReference type="Pfam" id="PF02882">
    <property type="entry name" value="THF_DHG_CYH_C"/>
    <property type="match status" value="1"/>
</dbReference>
<dbReference type="Gene3D" id="3.40.50.720">
    <property type="entry name" value="NAD(P)-binding Rossmann-like Domain"/>
    <property type="match status" value="1"/>
</dbReference>
<evidence type="ECO:0000256" key="7">
    <source>
        <dbReference type="ARBA" id="ARBA00023268"/>
    </source>
</evidence>
<dbReference type="GO" id="GO:0005829">
    <property type="term" value="C:cytosol"/>
    <property type="evidence" value="ECO:0007669"/>
    <property type="project" value="TreeGrafter"/>
</dbReference>
<evidence type="ECO:0000256" key="4">
    <source>
        <dbReference type="ARBA" id="ARBA00022679"/>
    </source>
</evidence>
<comment type="catalytic activity">
    <reaction evidence="8">
        <text>(6R)-5,10-methenyltetrahydrofolate + H2O = (6R)-10-formyltetrahydrofolate + H(+)</text>
        <dbReference type="Rhea" id="RHEA:23700"/>
        <dbReference type="ChEBI" id="CHEBI:15377"/>
        <dbReference type="ChEBI" id="CHEBI:15378"/>
        <dbReference type="ChEBI" id="CHEBI:57455"/>
        <dbReference type="ChEBI" id="CHEBI:195366"/>
        <dbReference type="EC" id="3.5.4.9"/>
    </reaction>
</comment>
<evidence type="ECO:0000256" key="2">
    <source>
        <dbReference type="ARBA" id="ARBA00013191"/>
    </source>
</evidence>
<dbReference type="CDD" id="cd00834">
    <property type="entry name" value="KAS_I_II"/>
    <property type="match status" value="1"/>
</dbReference>
<accession>A0A0D6L462</accession>
<dbReference type="InterPro" id="IPR014031">
    <property type="entry name" value="Ketoacyl_synth_C"/>
</dbReference>